<comment type="pathway">
    <text evidence="1 6">Pyrimidine metabolism; UMP biosynthesis via de novo pathway; UMP from orotate: step 1/2.</text>
</comment>
<feature type="binding site" evidence="6">
    <location>
        <position position="124"/>
    </location>
    <ligand>
        <name>orotate</name>
        <dbReference type="ChEBI" id="CHEBI:30839"/>
    </ligand>
</feature>
<accession>A0A1F6C639</accession>
<comment type="caution">
    <text evidence="6">Lacks conserved residue(s) required for the propagation of feature annotation.</text>
</comment>
<feature type="binding site" description="in other chain" evidence="6">
    <location>
        <begin position="120"/>
        <end position="128"/>
    </location>
    <ligand>
        <name>5-phospho-alpha-D-ribose 1-diphosphate</name>
        <dbReference type="ChEBI" id="CHEBI:58017"/>
        <note>ligand shared between dimeric partners</note>
    </ligand>
</feature>
<keyword evidence="5 6" id="KW-0665">Pyrimidine biosynthesis</keyword>
<dbReference type="GO" id="GO:0044205">
    <property type="term" value="P:'de novo' UMP biosynthetic process"/>
    <property type="evidence" value="ECO:0007669"/>
    <property type="project" value="UniProtKB-UniRule"/>
</dbReference>
<feature type="binding site" description="in other chain" evidence="6">
    <location>
        <position position="95"/>
    </location>
    <ligand>
        <name>5-phospho-alpha-D-ribose 1-diphosphate</name>
        <dbReference type="ChEBI" id="CHEBI:58017"/>
        <note>ligand shared between dimeric partners</note>
    </ligand>
</feature>
<feature type="domain" description="Phosphoribosyltransferase" evidence="7">
    <location>
        <begin position="43"/>
        <end position="148"/>
    </location>
</feature>
<dbReference type="HAMAP" id="MF_01208">
    <property type="entry name" value="PyrE"/>
    <property type="match status" value="1"/>
</dbReference>
<evidence type="ECO:0000256" key="4">
    <source>
        <dbReference type="ARBA" id="ARBA00022679"/>
    </source>
</evidence>
<protein>
    <recommendedName>
        <fullName evidence="2 6">Orotate phosphoribosyltransferase</fullName>
        <shortName evidence="6">OPRT</shortName>
        <shortName evidence="6">OPRTase</shortName>
        <ecNumber evidence="2 6">2.4.2.10</ecNumber>
    </recommendedName>
</protein>
<evidence type="ECO:0000313" key="9">
    <source>
        <dbReference type="Proteomes" id="UP000178249"/>
    </source>
</evidence>
<keyword evidence="3 6" id="KW-0328">Glycosyltransferase</keyword>
<evidence type="ECO:0000256" key="1">
    <source>
        <dbReference type="ARBA" id="ARBA00004889"/>
    </source>
</evidence>
<evidence type="ECO:0000256" key="6">
    <source>
        <dbReference type="HAMAP-Rule" id="MF_01208"/>
    </source>
</evidence>
<dbReference type="CDD" id="cd06223">
    <property type="entry name" value="PRTases_typeI"/>
    <property type="match status" value="1"/>
</dbReference>
<gene>
    <name evidence="6" type="primary">pyrE</name>
    <name evidence="8" type="ORF">A2841_00605</name>
</gene>
<dbReference type="EC" id="2.4.2.10" evidence="2 6"/>
<organism evidence="8 9">
    <name type="scientific">Candidatus Kaiserbacteria bacterium RIFCSPHIGHO2_01_FULL_48_10</name>
    <dbReference type="NCBI Taxonomy" id="1798476"/>
    <lineage>
        <taxon>Bacteria</taxon>
        <taxon>Candidatus Kaiseribacteriota</taxon>
    </lineage>
</organism>
<keyword evidence="6" id="KW-0460">Magnesium</keyword>
<dbReference type="InterPro" id="IPR000836">
    <property type="entry name" value="PRTase_dom"/>
</dbReference>
<dbReference type="GO" id="GO:0004588">
    <property type="term" value="F:orotate phosphoribosyltransferase activity"/>
    <property type="evidence" value="ECO:0007669"/>
    <property type="project" value="UniProtKB-UniRule"/>
</dbReference>
<evidence type="ECO:0000256" key="5">
    <source>
        <dbReference type="ARBA" id="ARBA00022975"/>
    </source>
</evidence>
<evidence type="ECO:0000256" key="2">
    <source>
        <dbReference type="ARBA" id="ARBA00011971"/>
    </source>
</evidence>
<dbReference type="Gene3D" id="3.40.50.2020">
    <property type="match status" value="1"/>
</dbReference>
<dbReference type="PANTHER" id="PTHR19278">
    <property type="entry name" value="OROTATE PHOSPHORIBOSYLTRANSFERASE"/>
    <property type="match status" value="1"/>
</dbReference>
<evidence type="ECO:0000256" key="3">
    <source>
        <dbReference type="ARBA" id="ARBA00022676"/>
    </source>
</evidence>
<dbReference type="Pfam" id="PF00156">
    <property type="entry name" value="Pribosyltran"/>
    <property type="match status" value="1"/>
</dbReference>
<dbReference type="AlphaFoldDB" id="A0A1F6C639"/>
<dbReference type="PANTHER" id="PTHR19278:SF9">
    <property type="entry name" value="URIDINE 5'-MONOPHOSPHATE SYNTHASE"/>
    <property type="match status" value="1"/>
</dbReference>
<dbReference type="GO" id="GO:0019856">
    <property type="term" value="P:pyrimidine nucleobase biosynthetic process"/>
    <property type="evidence" value="ECO:0007669"/>
    <property type="project" value="TreeGrafter"/>
</dbReference>
<dbReference type="GO" id="GO:0000287">
    <property type="term" value="F:magnesium ion binding"/>
    <property type="evidence" value="ECO:0007669"/>
    <property type="project" value="UniProtKB-UniRule"/>
</dbReference>
<dbReference type="InterPro" id="IPR029057">
    <property type="entry name" value="PRTase-like"/>
</dbReference>
<feature type="binding site" evidence="6">
    <location>
        <position position="100"/>
    </location>
    <ligand>
        <name>5-phospho-alpha-D-ribose 1-diphosphate</name>
        <dbReference type="ChEBI" id="CHEBI:58017"/>
        <note>ligand shared between dimeric partners</note>
    </ligand>
</feature>
<comment type="subunit">
    <text evidence="6">Homodimer.</text>
</comment>
<name>A0A1F6C639_9BACT</name>
<comment type="caution">
    <text evidence="8">The sequence shown here is derived from an EMBL/GenBank/DDBJ whole genome shotgun (WGS) entry which is preliminary data.</text>
</comment>
<proteinExistence type="inferred from homology"/>
<comment type="catalytic activity">
    <reaction evidence="6">
        <text>orotidine 5'-phosphate + diphosphate = orotate + 5-phospho-alpha-D-ribose 1-diphosphate</text>
        <dbReference type="Rhea" id="RHEA:10380"/>
        <dbReference type="ChEBI" id="CHEBI:30839"/>
        <dbReference type="ChEBI" id="CHEBI:33019"/>
        <dbReference type="ChEBI" id="CHEBI:57538"/>
        <dbReference type="ChEBI" id="CHEBI:58017"/>
        <dbReference type="EC" id="2.4.2.10"/>
    </reaction>
</comment>
<reference evidence="8 9" key="1">
    <citation type="journal article" date="2016" name="Nat. Commun.">
        <title>Thousands of microbial genomes shed light on interconnected biogeochemical processes in an aquifer system.</title>
        <authorList>
            <person name="Anantharaman K."/>
            <person name="Brown C.T."/>
            <person name="Hug L.A."/>
            <person name="Sharon I."/>
            <person name="Castelle C.J."/>
            <person name="Probst A.J."/>
            <person name="Thomas B.C."/>
            <person name="Singh A."/>
            <person name="Wilkins M.J."/>
            <person name="Karaoz U."/>
            <person name="Brodie E.L."/>
            <person name="Williams K.H."/>
            <person name="Hubbard S.S."/>
            <person name="Banfield J.F."/>
        </authorList>
    </citation>
    <scope>NUCLEOTIDE SEQUENCE [LARGE SCALE GENOMIC DNA]</scope>
</reference>
<sequence length="206" mass="22193">MADSMSGAPLDAGAITFDFVKGFDFVSGIHSPVYMDIRKLFYEPAIRDKVISALKMMIETNTISCDIIAGVETGGIAPAALLAAALQKKFVYIRKKPKEHGLRRMIEGGEVAGKEVLLVEDTVSTGASSLSSIEALKDANALIKDCVAITSYDFPEALASYEKANITLHALVSAAEIAAEASRRGLIKEKEASQFVTWTKNPYGTW</sequence>
<comment type="function">
    <text evidence="6">Catalyzes the transfer of a ribosyl phosphate group from 5-phosphoribose 1-diphosphate to orotate, leading to the formation of orotidine monophosphate (OMP).</text>
</comment>
<dbReference type="SUPFAM" id="SSF53271">
    <property type="entry name" value="PRTase-like"/>
    <property type="match status" value="1"/>
</dbReference>
<dbReference type="EMBL" id="MFKP01000005">
    <property type="protein sequence ID" value="OGG44616.1"/>
    <property type="molecule type" value="Genomic_DNA"/>
</dbReference>
<feature type="binding site" evidence="6">
    <location>
        <position position="94"/>
    </location>
    <ligand>
        <name>5-phospho-alpha-D-ribose 1-diphosphate</name>
        <dbReference type="ChEBI" id="CHEBI:58017"/>
        <note>ligand shared between dimeric partners</note>
    </ligand>
</feature>
<evidence type="ECO:0000313" key="8">
    <source>
        <dbReference type="EMBL" id="OGG44616.1"/>
    </source>
</evidence>
<keyword evidence="4 6" id="KW-0808">Transferase</keyword>
<comment type="cofactor">
    <cofactor evidence="6">
        <name>Mg(2+)</name>
        <dbReference type="ChEBI" id="CHEBI:18420"/>
    </cofactor>
</comment>
<comment type="similarity">
    <text evidence="6">Belongs to the purine/pyrimidine phosphoribosyltransferase family. PyrE subfamily.</text>
</comment>
<feature type="binding site" evidence="6">
    <location>
        <position position="98"/>
    </location>
    <ligand>
        <name>5-phospho-alpha-D-ribose 1-diphosphate</name>
        <dbReference type="ChEBI" id="CHEBI:58017"/>
        <note>ligand shared between dimeric partners</note>
    </ligand>
</feature>
<dbReference type="Proteomes" id="UP000178249">
    <property type="component" value="Unassembled WGS sequence"/>
</dbReference>
<dbReference type="InterPro" id="IPR023031">
    <property type="entry name" value="OPRT"/>
</dbReference>
<evidence type="ECO:0000259" key="7">
    <source>
        <dbReference type="Pfam" id="PF00156"/>
    </source>
</evidence>
<dbReference type="UniPathway" id="UPA00070">
    <property type="reaction ID" value="UER00119"/>
</dbReference>